<name>A0A8S0ZQ39_ARCPL</name>
<gene>
    <name evidence="1" type="ORF">APLA_LOCUS5508</name>
</gene>
<keyword evidence="2" id="KW-1185">Reference proteome</keyword>
<organism evidence="1 2">
    <name type="scientific">Arctia plantaginis</name>
    <name type="common">Wood tiger moth</name>
    <name type="synonym">Phalaena plantaginis</name>
    <dbReference type="NCBI Taxonomy" id="874455"/>
    <lineage>
        <taxon>Eukaryota</taxon>
        <taxon>Metazoa</taxon>
        <taxon>Ecdysozoa</taxon>
        <taxon>Arthropoda</taxon>
        <taxon>Hexapoda</taxon>
        <taxon>Insecta</taxon>
        <taxon>Pterygota</taxon>
        <taxon>Neoptera</taxon>
        <taxon>Endopterygota</taxon>
        <taxon>Lepidoptera</taxon>
        <taxon>Glossata</taxon>
        <taxon>Ditrysia</taxon>
        <taxon>Noctuoidea</taxon>
        <taxon>Erebidae</taxon>
        <taxon>Arctiinae</taxon>
        <taxon>Arctia</taxon>
    </lineage>
</organism>
<reference evidence="1 2" key="1">
    <citation type="submission" date="2020-04" db="EMBL/GenBank/DDBJ databases">
        <authorList>
            <person name="Wallbank WR R."/>
            <person name="Pardo Diaz C."/>
            <person name="Kozak K."/>
            <person name="Martin S."/>
            <person name="Jiggins C."/>
            <person name="Moest M."/>
            <person name="Warren A I."/>
            <person name="Byers J.R.P. K."/>
            <person name="Montejo-Kovacevich G."/>
            <person name="Yen C E."/>
        </authorList>
    </citation>
    <scope>NUCLEOTIDE SEQUENCE [LARGE SCALE GENOMIC DNA]</scope>
</reference>
<dbReference type="EMBL" id="CADEBC010000479">
    <property type="protein sequence ID" value="CAB3233938.1"/>
    <property type="molecule type" value="Genomic_DNA"/>
</dbReference>
<accession>A0A8S0ZQ39</accession>
<dbReference type="AlphaFoldDB" id="A0A8S0ZQ39"/>
<proteinExistence type="predicted"/>
<comment type="caution">
    <text evidence="1">The sequence shown here is derived from an EMBL/GenBank/DDBJ whole genome shotgun (WGS) entry which is preliminary data.</text>
</comment>
<dbReference type="Proteomes" id="UP000494106">
    <property type="component" value="Unassembled WGS sequence"/>
</dbReference>
<protein>
    <submittedName>
        <fullName evidence="1">Uncharacterized protein</fullName>
    </submittedName>
</protein>
<sequence>MTEYFQLGTNLGLIYGDAGRRESRWAARPALDSNIWRYMSAFTEKRFSAILDEAMLAVEPSASLIWKPQNADVFTVTMEYDWIDIFFRRKCYVKK</sequence>
<evidence type="ECO:0000313" key="1">
    <source>
        <dbReference type="EMBL" id="CAB3233938.1"/>
    </source>
</evidence>
<evidence type="ECO:0000313" key="2">
    <source>
        <dbReference type="Proteomes" id="UP000494106"/>
    </source>
</evidence>